<evidence type="ECO:0000313" key="2">
    <source>
        <dbReference type="EMBL" id="QCD85660.1"/>
    </source>
</evidence>
<evidence type="ECO:0000313" key="3">
    <source>
        <dbReference type="Proteomes" id="UP000501690"/>
    </source>
</evidence>
<keyword evidence="3" id="KW-1185">Reference proteome</keyword>
<accession>A0A4D6LB35</accession>
<organism evidence="2 3">
    <name type="scientific">Vigna unguiculata</name>
    <name type="common">Cowpea</name>
    <dbReference type="NCBI Taxonomy" id="3917"/>
    <lineage>
        <taxon>Eukaryota</taxon>
        <taxon>Viridiplantae</taxon>
        <taxon>Streptophyta</taxon>
        <taxon>Embryophyta</taxon>
        <taxon>Tracheophyta</taxon>
        <taxon>Spermatophyta</taxon>
        <taxon>Magnoliopsida</taxon>
        <taxon>eudicotyledons</taxon>
        <taxon>Gunneridae</taxon>
        <taxon>Pentapetalae</taxon>
        <taxon>rosids</taxon>
        <taxon>fabids</taxon>
        <taxon>Fabales</taxon>
        <taxon>Fabaceae</taxon>
        <taxon>Papilionoideae</taxon>
        <taxon>50 kb inversion clade</taxon>
        <taxon>NPAAA clade</taxon>
        <taxon>indigoferoid/millettioid clade</taxon>
        <taxon>Phaseoleae</taxon>
        <taxon>Vigna</taxon>
    </lineage>
</organism>
<dbReference type="Proteomes" id="UP000501690">
    <property type="component" value="Linkage Group LG3"/>
</dbReference>
<proteinExistence type="predicted"/>
<feature type="region of interest" description="Disordered" evidence="1">
    <location>
        <begin position="75"/>
        <end position="113"/>
    </location>
</feature>
<name>A0A4D6LB35_VIGUN</name>
<sequence>MLRNATQPQSRSLATQPLTAVVVSLPAIDGHRTASQRSATTHDLTRRCRGLLSPQPFDAAVECFLPAIDATAQSHAKRGRLRSGEEARAVPRAAVPTQSKEARHHEQVRLFIP</sequence>
<protein>
    <submittedName>
        <fullName evidence="2">Uncharacterized protein</fullName>
    </submittedName>
</protein>
<dbReference type="EMBL" id="CP039347">
    <property type="protein sequence ID" value="QCD85660.1"/>
    <property type="molecule type" value="Genomic_DNA"/>
</dbReference>
<reference evidence="2 3" key="1">
    <citation type="submission" date="2019-04" db="EMBL/GenBank/DDBJ databases">
        <title>An improved genome assembly and genetic linkage map for asparagus bean, Vigna unguiculata ssp. sesquipedialis.</title>
        <authorList>
            <person name="Xia Q."/>
            <person name="Zhang R."/>
            <person name="Dong Y."/>
        </authorList>
    </citation>
    <scope>NUCLEOTIDE SEQUENCE [LARGE SCALE GENOMIC DNA]</scope>
    <source>
        <tissue evidence="2">Leaf</tissue>
    </source>
</reference>
<dbReference type="AlphaFoldDB" id="A0A4D6LB35"/>
<feature type="compositionally biased region" description="Basic and acidic residues" evidence="1">
    <location>
        <begin position="100"/>
        <end position="113"/>
    </location>
</feature>
<evidence type="ECO:0000256" key="1">
    <source>
        <dbReference type="SAM" id="MobiDB-lite"/>
    </source>
</evidence>
<gene>
    <name evidence="2" type="ORF">DEO72_LG3g180</name>
</gene>